<dbReference type="GO" id="GO:0022625">
    <property type="term" value="C:cytosolic large ribosomal subunit"/>
    <property type="evidence" value="ECO:0007669"/>
    <property type="project" value="UniProtKB-UniRule"/>
</dbReference>
<accession>A0A7J4JTX8</accession>
<evidence type="ECO:0000256" key="5">
    <source>
        <dbReference type="RuleBase" id="RU004005"/>
    </source>
</evidence>
<dbReference type="PANTHER" id="PTHR11593">
    <property type="entry name" value="60S RIBOSOMAL PROTEIN L17"/>
    <property type="match status" value="1"/>
</dbReference>
<evidence type="ECO:0000256" key="1">
    <source>
        <dbReference type="ARBA" id="ARBA00009451"/>
    </source>
</evidence>
<dbReference type="SUPFAM" id="SSF54843">
    <property type="entry name" value="Ribosomal protein L22"/>
    <property type="match status" value="1"/>
</dbReference>
<evidence type="ECO:0000256" key="4">
    <source>
        <dbReference type="NCBIfam" id="TIGR01038"/>
    </source>
</evidence>
<dbReference type="GO" id="GO:0003735">
    <property type="term" value="F:structural constituent of ribosome"/>
    <property type="evidence" value="ECO:0007669"/>
    <property type="project" value="UniProtKB-UniRule"/>
</dbReference>
<dbReference type="NCBIfam" id="TIGR01038">
    <property type="entry name" value="uL22_arch_euk"/>
    <property type="match status" value="1"/>
</dbReference>
<comment type="similarity">
    <text evidence="1 5">Belongs to the universal ribosomal protein uL22 family.</text>
</comment>
<comment type="caution">
    <text evidence="7">The sequence shown here is derived from an EMBL/GenBank/DDBJ whole genome shotgun (WGS) entry which is preliminary data.</text>
</comment>
<proteinExistence type="inferred from homology"/>
<dbReference type="EMBL" id="DUFW01000019">
    <property type="protein sequence ID" value="HIH21241.1"/>
    <property type="molecule type" value="Genomic_DNA"/>
</dbReference>
<sequence length="158" mass="17821">MSKKNYNVQFSLGNEKKTAKAIAANAPVSLKYSTEIAREIKGKRLEWAVSFLQDIALKKRHLPLRRYIKEVPHRKGNAISHSKTGRYPKRCVLKWMELLKQAKANADYKGLNAESLMVIHAFASKGVGRTSHQTQGKISGKMRVRKAAHLEVIVREAA</sequence>
<dbReference type="GO" id="GO:0019843">
    <property type="term" value="F:rRNA binding"/>
    <property type="evidence" value="ECO:0007669"/>
    <property type="project" value="UniProtKB-KW"/>
</dbReference>
<dbReference type="GO" id="GO:0002181">
    <property type="term" value="P:cytoplasmic translation"/>
    <property type="evidence" value="ECO:0007669"/>
    <property type="project" value="TreeGrafter"/>
</dbReference>
<dbReference type="InterPro" id="IPR001063">
    <property type="entry name" value="Ribosomal_uL22"/>
</dbReference>
<dbReference type="InterPro" id="IPR005721">
    <property type="entry name" value="Ribosomal_uL22_euk/arc"/>
</dbReference>
<evidence type="ECO:0000256" key="2">
    <source>
        <dbReference type="ARBA" id="ARBA00022980"/>
    </source>
</evidence>
<dbReference type="Pfam" id="PF00237">
    <property type="entry name" value="Ribosomal_L22"/>
    <property type="match status" value="1"/>
</dbReference>
<evidence type="ECO:0000256" key="3">
    <source>
        <dbReference type="ARBA" id="ARBA00023274"/>
    </source>
</evidence>
<keyword evidence="2 5" id="KW-0689">Ribosomal protein</keyword>
<name>A0A7J4JTX8_9ARCH</name>
<dbReference type="AlphaFoldDB" id="A0A7J4JTX8"/>
<comment type="function">
    <text evidence="6">This protein binds specifically to 23S rRNA. It makes multiple contacts with different domains of the 23S rRNA in the assembled 50S subunit and ribosome.</text>
</comment>
<keyword evidence="3 5" id="KW-0687">Ribonucleoprotein</keyword>
<dbReference type="PANTHER" id="PTHR11593:SF10">
    <property type="entry name" value="60S RIBOSOMAL PROTEIN L17"/>
    <property type="match status" value="1"/>
</dbReference>
<dbReference type="InterPro" id="IPR036394">
    <property type="entry name" value="Ribosomal_uL22_sf"/>
</dbReference>
<evidence type="ECO:0000256" key="6">
    <source>
        <dbReference type="RuleBase" id="RU004007"/>
    </source>
</evidence>
<dbReference type="Gene3D" id="3.90.470.10">
    <property type="entry name" value="Ribosomal protein L22/L17"/>
    <property type="match status" value="1"/>
</dbReference>
<organism evidence="7 8">
    <name type="scientific">Candidatus Iainarchaeum sp</name>
    <dbReference type="NCBI Taxonomy" id="3101447"/>
    <lineage>
        <taxon>Archaea</taxon>
        <taxon>Candidatus Iainarchaeota</taxon>
        <taxon>Candidatus Iainarchaeia</taxon>
        <taxon>Candidatus Iainarchaeales</taxon>
        <taxon>Candidatus Iainarchaeaceae</taxon>
        <taxon>Candidatus Iainarchaeum</taxon>
    </lineage>
</organism>
<evidence type="ECO:0000313" key="8">
    <source>
        <dbReference type="Proteomes" id="UP000590964"/>
    </source>
</evidence>
<evidence type="ECO:0000313" key="7">
    <source>
        <dbReference type="EMBL" id="HIH21241.1"/>
    </source>
</evidence>
<dbReference type="Proteomes" id="UP000590964">
    <property type="component" value="Unassembled WGS sequence"/>
</dbReference>
<comment type="subunit">
    <text evidence="6">Part of the 50S ribosomal subunit.</text>
</comment>
<protein>
    <recommendedName>
        <fullName evidence="4 6">50S ribosomal protein L22</fullName>
    </recommendedName>
</protein>
<keyword evidence="6" id="KW-0694">RNA-binding</keyword>
<reference evidence="8" key="1">
    <citation type="journal article" date="2020" name="bioRxiv">
        <title>A rank-normalized archaeal taxonomy based on genome phylogeny resolves widespread incomplete and uneven classifications.</title>
        <authorList>
            <person name="Rinke C."/>
            <person name="Chuvochina M."/>
            <person name="Mussig A.J."/>
            <person name="Chaumeil P.-A."/>
            <person name="Waite D.W."/>
            <person name="Whitman W.B."/>
            <person name="Parks D.H."/>
            <person name="Hugenholtz P."/>
        </authorList>
    </citation>
    <scope>NUCLEOTIDE SEQUENCE [LARGE SCALE GENOMIC DNA]</scope>
</reference>
<gene>
    <name evidence="7" type="primary">rplV</name>
    <name evidence="7" type="ORF">HA222_01075</name>
</gene>
<keyword evidence="6" id="KW-0699">rRNA-binding</keyword>